<dbReference type="Proteomes" id="UP000176504">
    <property type="component" value="Unassembled WGS sequence"/>
</dbReference>
<dbReference type="PROSITE" id="PS50164">
    <property type="entry name" value="GIY_YIG"/>
    <property type="match status" value="1"/>
</dbReference>
<name>A0A1F4VCP4_UNCKA</name>
<dbReference type="Gene3D" id="3.30.420.340">
    <property type="entry name" value="UvrC, RNAse H endonuclease domain"/>
    <property type="match status" value="1"/>
</dbReference>
<evidence type="ECO:0008006" key="11">
    <source>
        <dbReference type="Google" id="ProtNLM"/>
    </source>
</evidence>
<dbReference type="PANTHER" id="PTHR30562:SF1">
    <property type="entry name" value="UVRABC SYSTEM PROTEIN C"/>
    <property type="match status" value="1"/>
</dbReference>
<keyword evidence="4" id="KW-0267">Excision nuclease</keyword>
<dbReference type="GO" id="GO:0006289">
    <property type="term" value="P:nucleotide-excision repair"/>
    <property type="evidence" value="ECO:0007669"/>
    <property type="project" value="InterPro"/>
</dbReference>
<dbReference type="CDD" id="cd10434">
    <property type="entry name" value="GIY-YIG_UvrC_Cho"/>
    <property type="match status" value="1"/>
</dbReference>
<keyword evidence="1" id="KW-0963">Cytoplasm</keyword>
<dbReference type="InterPro" id="IPR000305">
    <property type="entry name" value="GIY-YIG_endonuc"/>
</dbReference>
<dbReference type="InterPro" id="IPR001162">
    <property type="entry name" value="UvrC_RNase_H_dom"/>
</dbReference>
<evidence type="ECO:0000256" key="4">
    <source>
        <dbReference type="ARBA" id="ARBA00022881"/>
    </source>
</evidence>
<dbReference type="InterPro" id="IPR038476">
    <property type="entry name" value="UvrC_RNase_H_dom_sf"/>
</dbReference>
<dbReference type="PROSITE" id="PS50165">
    <property type="entry name" value="UVRC"/>
    <property type="match status" value="1"/>
</dbReference>
<evidence type="ECO:0000256" key="3">
    <source>
        <dbReference type="ARBA" id="ARBA00022769"/>
    </source>
</evidence>
<dbReference type="InterPro" id="IPR047296">
    <property type="entry name" value="GIY-YIG_UvrC_Cho"/>
</dbReference>
<protein>
    <recommendedName>
        <fullName evidence="11">Excinuclease ABC subunit C</fullName>
    </recommendedName>
</protein>
<evidence type="ECO:0000313" key="9">
    <source>
        <dbReference type="EMBL" id="OGC54934.1"/>
    </source>
</evidence>
<dbReference type="PROSITE" id="PS50151">
    <property type="entry name" value="UVR"/>
    <property type="match status" value="1"/>
</dbReference>
<reference evidence="9 10" key="1">
    <citation type="journal article" date="2016" name="Nat. Commun.">
        <title>Thousands of microbial genomes shed light on interconnected biogeochemical processes in an aquifer system.</title>
        <authorList>
            <person name="Anantharaman K."/>
            <person name="Brown C.T."/>
            <person name="Hug L.A."/>
            <person name="Sharon I."/>
            <person name="Castelle C.J."/>
            <person name="Probst A.J."/>
            <person name="Thomas B.C."/>
            <person name="Singh A."/>
            <person name="Wilkins M.J."/>
            <person name="Karaoz U."/>
            <person name="Brodie E.L."/>
            <person name="Williams K.H."/>
            <person name="Hubbard S.S."/>
            <person name="Banfield J.F."/>
        </authorList>
    </citation>
    <scope>NUCLEOTIDE SEQUENCE [LARGE SCALE GENOMIC DNA]</scope>
</reference>
<comment type="caution">
    <text evidence="9">The sequence shown here is derived from an EMBL/GenBank/DDBJ whole genome shotgun (WGS) entry which is preliminary data.</text>
</comment>
<proteinExistence type="predicted"/>
<dbReference type="Pfam" id="PF08459">
    <property type="entry name" value="UvrC_RNaseH_dom"/>
    <property type="match status" value="1"/>
</dbReference>
<evidence type="ECO:0000259" key="6">
    <source>
        <dbReference type="PROSITE" id="PS50151"/>
    </source>
</evidence>
<dbReference type="AlphaFoldDB" id="A0A1F4VCP4"/>
<dbReference type="GO" id="GO:0009380">
    <property type="term" value="C:excinuclease repair complex"/>
    <property type="evidence" value="ECO:0007669"/>
    <property type="project" value="TreeGrafter"/>
</dbReference>
<dbReference type="Gene3D" id="3.40.1440.10">
    <property type="entry name" value="GIY-YIG endonuclease"/>
    <property type="match status" value="1"/>
</dbReference>
<dbReference type="EMBL" id="MEVI01000003">
    <property type="protein sequence ID" value="OGC54934.1"/>
    <property type="molecule type" value="Genomic_DNA"/>
</dbReference>
<evidence type="ECO:0000256" key="1">
    <source>
        <dbReference type="ARBA" id="ARBA00022490"/>
    </source>
</evidence>
<accession>A0A1F4VCP4</accession>
<evidence type="ECO:0000256" key="2">
    <source>
        <dbReference type="ARBA" id="ARBA00022763"/>
    </source>
</evidence>
<dbReference type="InterPro" id="IPR001943">
    <property type="entry name" value="UVR_dom"/>
</dbReference>
<dbReference type="InterPro" id="IPR036876">
    <property type="entry name" value="UVR_dom_sf"/>
</dbReference>
<gene>
    <name evidence="9" type="ORF">A3A78_03055</name>
</gene>
<keyword evidence="2" id="KW-0227">DNA damage</keyword>
<dbReference type="Pfam" id="PF02151">
    <property type="entry name" value="UVR"/>
    <property type="match status" value="1"/>
</dbReference>
<evidence type="ECO:0000259" key="7">
    <source>
        <dbReference type="PROSITE" id="PS50164"/>
    </source>
</evidence>
<feature type="domain" description="UvrC family homology region profile" evidence="8">
    <location>
        <begin position="276"/>
        <end position="374"/>
    </location>
</feature>
<dbReference type="SUPFAM" id="SSF82771">
    <property type="entry name" value="GIY-YIG endonuclease"/>
    <property type="match status" value="1"/>
</dbReference>
<feature type="domain" description="GIY-YIG" evidence="7">
    <location>
        <begin position="15"/>
        <end position="94"/>
    </location>
</feature>
<evidence type="ECO:0000256" key="5">
    <source>
        <dbReference type="ARBA" id="ARBA00023204"/>
    </source>
</evidence>
<organism evidence="9 10">
    <name type="scientific">candidate division WWE3 bacterium RIFCSPLOWO2_01_FULL_41_18</name>
    <dbReference type="NCBI Taxonomy" id="1802625"/>
    <lineage>
        <taxon>Bacteria</taxon>
        <taxon>Katanobacteria</taxon>
    </lineage>
</organism>
<dbReference type="SMART" id="SM00465">
    <property type="entry name" value="GIYc"/>
    <property type="match status" value="1"/>
</dbReference>
<keyword evidence="5" id="KW-0234">DNA repair</keyword>
<dbReference type="InterPro" id="IPR035901">
    <property type="entry name" value="GIY-YIG_endonuc_sf"/>
</dbReference>
<keyword evidence="3" id="KW-0228">DNA excision</keyword>
<dbReference type="Pfam" id="PF01541">
    <property type="entry name" value="GIY-YIG"/>
    <property type="match status" value="1"/>
</dbReference>
<dbReference type="InterPro" id="IPR050066">
    <property type="entry name" value="UvrABC_protein_C"/>
</dbReference>
<feature type="domain" description="UVR" evidence="6">
    <location>
        <begin position="211"/>
        <end position="246"/>
    </location>
</feature>
<evidence type="ECO:0000313" key="10">
    <source>
        <dbReference type="Proteomes" id="UP000176504"/>
    </source>
</evidence>
<sequence length="443" mass="51072">MSISNLENKAKMLPKVPGVYLYINKKGKVLYVGKAKSLRDRVSSYFASDVPLGSKTKALVENAYDISHIEVQSELEALLLEAELIKRYKPKFNISLKDDKSYKYIVIRNERIDGETLPVVTTVRKLKGIRKNFFGPFPFGGVVNDVLRSIRKVIPFRDCSKSKYLKYKKLKSPCLYGHIGLCSAPCTGFITPKTYRKGILILKRFLSGDSKSFQRSLTKQMIKAAKESKYEEAAKLRDTLKKYEYVTQRFRDASLYIDNPNLSEDIRNEALSEIRINLPIIRDKPSRIECYDISNVSGKNATASMVVATSGRINKSEYRRFRIKLKDQPDDYFMMSEVLNRRFYPREDVKSWEMPNLILVDGGKGQVTIALNVLKEKNLKIPVVGLAKRNEALVYKKNGVFKELYLDRTNEGLKLLQRLRDEAHRFARVYHHLLRLKELRSKG</sequence>
<dbReference type="FunFam" id="3.40.1440.10:FF:000001">
    <property type="entry name" value="UvrABC system protein C"/>
    <property type="match status" value="1"/>
</dbReference>
<dbReference type="PANTHER" id="PTHR30562">
    <property type="entry name" value="UVRC/OXIDOREDUCTASE"/>
    <property type="match status" value="1"/>
</dbReference>
<dbReference type="Gene3D" id="4.10.860.10">
    <property type="entry name" value="UVR domain"/>
    <property type="match status" value="1"/>
</dbReference>
<dbReference type="GO" id="GO:0009381">
    <property type="term" value="F:excinuclease ABC activity"/>
    <property type="evidence" value="ECO:0007669"/>
    <property type="project" value="InterPro"/>
</dbReference>
<evidence type="ECO:0000259" key="8">
    <source>
        <dbReference type="PROSITE" id="PS50165"/>
    </source>
</evidence>
<dbReference type="SUPFAM" id="SSF46600">
    <property type="entry name" value="C-terminal UvrC-binding domain of UvrB"/>
    <property type="match status" value="1"/>
</dbReference>